<organism evidence="1 2">
    <name type="scientific">Vibrio cholerae</name>
    <dbReference type="NCBI Taxonomy" id="666"/>
    <lineage>
        <taxon>Bacteria</taxon>
        <taxon>Pseudomonadati</taxon>
        <taxon>Pseudomonadota</taxon>
        <taxon>Gammaproteobacteria</taxon>
        <taxon>Vibrionales</taxon>
        <taxon>Vibrionaceae</taxon>
        <taxon>Vibrio</taxon>
    </lineage>
</organism>
<proteinExistence type="predicted"/>
<accession>A0A655W6B6</accession>
<sequence length="53" mass="6055">MGVGKKASIIFPSRFLVAVARPKAKYAMFILHHQMWVELFARLSYMDKAKALS</sequence>
<evidence type="ECO:0000313" key="1">
    <source>
        <dbReference type="EMBL" id="CSB83132.1"/>
    </source>
</evidence>
<dbReference type="AlphaFoldDB" id="A0A655W6B6"/>
<gene>
    <name evidence="1" type="ORF">ERS013201_01073</name>
</gene>
<dbReference type="Proteomes" id="UP000046067">
    <property type="component" value="Unassembled WGS sequence"/>
</dbReference>
<evidence type="ECO:0000313" key="2">
    <source>
        <dbReference type="Proteomes" id="UP000046067"/>
    </source>
</evidence>
<name>A0A655W6B6_VIBCL</name>
<protein>
    <submittedName>
        <fullName evidence="1">Uncharacterized protein</fullName>
    </submittedName>
</protein>
<reference evidence="1 2" key="1">
    <citation type="submission" date="2015-07" db="EMBL/GenBank/DDBJ databases">
        <authorList>
            <consortium name="Pathogen Informatics"/>
        </authorList>
    </citation>
    <scope>NUCLEOTIDE SEQUENCE [LARGE SCALE GENOMIC DNA]</scope>
    <source>
        <strain evidence="1 2">A325</strain>
    </source>
</reference>
<dbReference type="EMBL" id="CWQJ01000005">
    <property type="protein sequence ID" value="CSB83132.1"/>
    <property type="molecule type" value="Genomic_DNA"/>
</dbReference>